<accession>A0A1Y6B9B4</accession>
<organism evidence="3 4">
    <name type="scientific">Pseudobacteriovorax antillogorgiicola</name>
    <dbReference type="NCBI Taxonomy" id="1513793"/>
    <lineage>
        <taxon>Bacteria</taxon>
        <taxon>Pseudomonadati</taxon>
        <taxon>Bdellovibrionota</taxon>
        <taxon>Oligoflexia</taxon>
        <taxon>Oligoflexales</taxon>
        <taxon>Pseudobacteriovoracaceae</taxon>
        <taxon>Pseudobacteriovorax</taxon>
    </lineage>
</organism>
<dbReference type="InterPro" id="IPR011006">
    <property type="entry name" value="CheY-like_superfamily"/>
</dbReference>
<dbReference type="GO" id="GO:0043565">
    <property type="term" value="F:sequence-specific DNA binding"/>
    <property type="evidence" value="ECO:0007669"/>
    <property type="project" value="InterPro"/>
</dbReference>
<reference evidence="4" key="1">
    <citation type="submission" date="2017-04" db="EMBL/GenBank/DDBJ databases">
        <authorList>
            <person name="Varghese N."/>
            <person name="Submissions S."/>
        </authorList>
    </citation>
    <scope>NUCLEOTIDE SEQUENCE [LARGE SCALE GENOMIC DNA]</scope>
    <source>
        <strain evidence="4">RKEM611</strain>
    </source>
</reference>
<dbReference type="Proteomes" id="UP000192907">
    <property type="component" value="Unassembled WGS sequence"/>
</dbReference>
<dbReference type="AlphaFoldDB" id="A0A1Y6B9B4"/>
<protein>
    <submittedName>
        <fullName evidence="3">Two-component system, response regulator RegA</fullName>
    </submittedName>
</protein>
<dbReference type="PANTHER" id="PTHR32071">
    <property type="entry name" value="TRANSCRIPTIONAL REGULATORY PROTEIN"/>
    <property type="match status" value="1"/>
</dbReference>
<feature type="domain" description="Response regulatory" evidence="2">
    <location>
        <begin position="8"/>
        <end position="121"/>
    </location>
</feature>
<dbReference type="SMART" id="SM00448">
    <property type="entry name" value="REC"/>
    <property type="match status" value="1"/>
</dbReference>
<dbReference type="InterPro" id="IPR009057">
    <property type="entry name" value="Homeodomain-like_sf"/>
</dbReference>
<dbReference type="GO" id="GO:0000160">
    <property type="term" value="P:phosphorelay signal transduction system"/>
    <property type="evidence" value="ECO:0007669"/>
    <property type="project" value="InterPro"/>
</dbReference>
<dbReference type="Gene3D" id="3.40.50.2300">
    <property type="match status" value="1"/>
</dbReference>
<comment type="caution">
    <text evidence="1">Lacks conserved residue(s) required for the propagation of feature annotation.</text>
</comment>
<dbReference type="PROSITE" id="PS50110">
    <property type="entry name" value="RESPONSE_REGULATORY"/>
    <property type="match status" value="1"/>
</dbReference>
<dbReference type="Pfam" id="PF00072">
    <property type="entry name" value="Response_reg"/>
    <property type="match status" value="1"/>
</dbReference>
<dbReference type="OrthoDB" id="5292696at2"/>
<sequence length="183" mass="20858">MEDNARPKLLVLEDDEDFRESLILELGARGFEAYGSDNWKNLDKDRLESTQYGLVDLRLNQDSGLECLKRLKEGRPDMRVVLFTGYGTISTAVEAMKFGAANYLTKPVSMDQVVDALLDVVEEDDPVKNETESGERISLARRESEYIEYVLAKCNGNITHAADWLGIRRQSLQRKLKKFPPNR</sequence>
<name>A0A1Y6B9B4_9BACT</name>
<evidence type="ECO:0000313" key="4">
    <source>
        <dbReference type="Proteomes" id="UP000192907"/>
    </source>
</evidence>
<dbReference type="STRING" id="1513793.SAMN06296036_10319"/>
<dbReference type="InterPro" id="IPR002197">
    <property type="entry name" value="HTH_Fis"/>
</dbReference>
<dbReference type="EMBL" id="FWZT01000003">
    <property type="protein sequence ID" value="SME99657.1"/>
    <property type="molecule type" value="Genomic_DNA"/>
</dbReference>
<gene>
    <name evidence="3" type="ORF">SAMN06296036_10319</name>
</gene>
<dbReference type="PRINTS" id="PR01590">
    <property type="entry name" value="HTHFIS"/>
</dbReference>
<evidence type="ECO:0000313" key="3">
    <source>
        <dbReference type="EMBL" id="SME99657.1"/>
    </source>
</evidence>
<dbReference type="RefSeq" id="WP_132316347.1">
    <property type="nucleotide sequence ID" value="NZ_FWZT01000003.1"/>
</dbReference>
<evidence type="ECO:0000256" key="1">
    <source>
        <dbReference type="PROSITE-ProRule" id="PRU00169"/>
    </source>
</evidence>
<dbReference type="Pfam" id="PF02954">
    <property type="entry name" value="HTH_8"/>
    <property type="match status" value="1"/>
</dbReference>
<dbReference type="InterPro" id="IPR001789">
    <property type="entry name" value="Sig_transdc_resp-reg_receiver"/>
</dbReference>
<keyword evidence="4" id="KW-1185">Reference proteome</keyword>
<evidence type="ECO:0000259" key="2">
    <source>
        <dbReference type="PROSITE" id="PS50110"/>
    </source>
</evidence>
<dbReference type="SUPFAM" id="SSF52172">
    <property type="entry name" value="CheY-like"/>
    <property type="match status" value="1"/>
</dbReference>
<dbReference type="Gene3D" id="1.10.10.60">
    <property type="entry name" value="Homeodomain-like"/>
    <property type="match status" value="1"/>
</dbReference>
<dbReference type="SUPFAM" id="SSF46689">
    <property type="entry name" value="Homeodomain-like"/>
    <property type="match status" value="1"/>
</dbReference>
<proteinExistence type="predicted"/>